<sequence>MLLQELKEQVFKLPFSDRLALVSAIIESLQNQPIFSVDHSGAIRRMRGLLKTDQPAPTDEQVAAMLEERRVEKYL</sequence>
<gene>
    <name evidence="1" type="ORF">H6F44_10210</name>
</gene>
<evidence type="ECO:0000313" key="2">
    <source>
        <dbReference type="Proteomes" id="UP000631421"/>
    </source>
</evidence>
<reference evidence="1" key="2">
    <citation type="submission" date="2020-08" db="EMBL/GenBank/DDBJ databases">
        <authorList>
            <person name="Chen M."/>
            <person name="Teng W."/>
            <person name="Zhao L."/>
            <person name="Hu C."/>
            <person name="Zhou Y."/>
            <person name="Han B."/>
            <person name="Song L."/>
            <person name="Shu W."/>
        </authorList>
    </citation>
    <scope>NUCLEOTIDE SEQUENCE</scope>
    <source>
        <strain evidence="1">FACHB-1277</strain>
    </source>
</reference>
<dbReference type="AlphaFoldDB" id="A0A926UUV2"/>
<dbReference type="RefSeq" id="WP_190350855.1">
    <property type="nucleotide sequence ID" value="NZ_JACJPY010000027.1"/>
</dbReference>
<dbReference type="EMBL" id="JACJPY010000027">
    <property type="protein sequence ID" value="MBD2150490.1"/>
    <property type="molecule type" value="Genomic_DNA"/>
</dbReference>
<accession>A0A926UUV2</accession>
<name>A0A926UUV2_9CYAN</name>
<organism evidence="1 2">
    <name type="scientific">Pseudanabaena cinerea FACHB-1277</name>
    <dbReference type="NCBI Taxonomy" id="2949581"/>
    <lineage>
        <taxon>Bacteria</taxon>
        <taxon>Bacillati</taxon>
        <taxon>Cyanobacteriota</taxon>
        <taxon>Cyanophyceae</taxon>
        <taxon>Pseudanabaenales</taxon>
        <taxon>Pseudanabaenaceae</taxon>
        <taxon>Pseudanabaena</taxon>
        <taxon>Pseudanabaena cinerea</taxon>
    </lineage>
</organism>
<reference evidence="1" key="1">
    <citation type="journal article" date="2015" name="ISME J.">
        <title>Draft Genome Sequence of Streptomyces incarnatus NRRL8089, which Produces the Nucleoside Antibiotic Sinefungin.</title>
        <authorList>
            <person name="Oshima K."/>
            <person name="Hattori M."/>
            <person name="Shimizu H."/>
            <person name="Fukuda K."/>
            <person name="Nemoto M."/>
            <person name="Inagaki K."/>
            <person name="Tamura T."/>
        </authorList>
    </citation>
    <scope>NUCLEOTIDE SEQUENCE</scope>
    <source>
        <strain evidence="1">FACHB-1277</strain>
    </source>
</reference>
<proteinExistence type="predicted"/>
<protein>
    <submittedName>
        <fullName evidence="1">Uncharacterized protein</fullName>
    </submittedName>
</protein>
<comment type="caution">
    <text evidence="1">The sequence shown here is derived from an EMBL/GenBank/DDBJ whole genome shotgun (WGS) entry which is preliminary data.</text>
</comment>
<evidence type="ECO:0000313" key="1">
    <source>
        <dbReference type="EMBL" id="MBD2150490.1"/>
    </source>
</evidence>
<keyword evidence="2" id="KW-1185">Reference proteome</keyword>
<dbReference type="Proteomes" id="UP000631421">
    <property type="component" value="Unassembled WGS sequence"/>
</dbReference>